<keyword evidence="5 10" id="KW-0378">Hydrolase</keyword>
<accession>A0A1Q2HNQ1</accession>
<keyword evidence="2" id="KW-0964">Secreted</keyword>
<dbReference type="InterPro" id="IPR018247">
    <property type="entry name" value="EF_Hand_1_Ca_BS"/>
</dbReference>
<keyword evidence="8" id="KW-0472">Membrane</keyword>
<feature type="domain" description="AB hydrolase-1" evidence="9">
    <location>
        <begin position="430"/>
        <end position="536"/>
    </location>
</feature>
<evidence type="ECO:0000256" key="7">
    <source>
        <dbReference type="ARBA" id="ARBA00023326"/>
    </source>
</evidence>
<dbReference type="PANTHER" id="PTHR38050:SF2">
    <property type="entry name" value="FERULOYL ESTERASE C-RELATED"/>
    <property type="match status" value="1"/>
</dbReference>
<dbReference type="NCBIfam" id="NF002043">
    <property type="entry name" value="PRK00870.1"/>
    <property type="match status" value="1"/>
</dbReference>
<keyword evidence="4" id="KW-0732">Signal</keyword>
<dbReference type="PANTHER" id="PTHR38050">
    <property type="match status" value="1"/>
</dbReference>
<evidence type="ECO:0000256" key="6">
    <source>
        <dbReference type="ARBA" id="ARBA00023277"/>
    </source>
</evidence>
<evidence type="ECO:0000259" key="9">
    <source>
        <dbReference type="Pfam" id="PF00561"/>
    </source>
</evidence>
<dbReference type="Gene3D" id="3.40.50.1820">
    <property type="entry name" value="alpha/beta hydrolase"/>
    <property type="match status" value="2"/>
</dbReference>
<dbReference type="GO" id="GO:0018786">
    <property type="term" value="F:haloalkane dehalogenase activity"/>
    <property type="evidence" value="ECO:0007669"/>
    <property type="project" value="UniProtKB-EC"/>
</dbReference>
<dbReference type="SUPFAM" id="SSF53474">
    <property type="entry name" value="alpha/beta-Hydrolases"/>
    <property type="match status" value="2"/>
</dbReference>
<dbReference type="Pfam" id="PF00756">
    <property type="entry name" value="Esterase"/>
    <property type="match status" value="1"/>
</dbReference>
<dbReference type="GO" id="GO:0005576">
    <property type="term" value="C:extracellular region"/>
    <property type="evidence" value="ECO:0007669"/>
    <property type="project" value="UniProtKB-SubCell"/>
</dbReference>
<proteinExistence type="predicted"/>
<dbReference type="EC" id="3.8.1.5" evidence="10"/>
<comment type="subcellular location">
    <subcellularLocation>
        <location evidence="1">Secreted</location>
    </subcellularLocation>
</comment>
<dbReference type="SUPFAM" id="SSF63446">
    <property type="entry name" value="Type I dockerin domain"/>
    <property type="match status" value="1"/>
</dbReference>
<dbReference type="RefSeq" id="WP_161488098.1">
    <property type="nucleotide sequence ID" value="NZ_CP019633.1"/>
</dbReference>
<dbReference type="Proteomes" id="UP000188273">
    <property type="component" value="Chromosome"/>
</dbReference>
<evidence type="ECO:0000256" key="8">
    <source>
        <dbReference type="SAM" id="Phobius"/>
    </source>
</evidence>
<evidence type="ECO:0000256" key="2">
    <source>
        <dbReference type="ARBA" id="ARBA00022525"/>
    </source>
</evidence>
<dbReference type="OrthoDB" id="9775557at2"/>
<dbReference type="AlphaFoldDB" id="A0A1Q2HNQ1"/>
<evidence type="ECO:0000256" key="1">
    <source>
        <dbReference type="ARBA" id="ARBA00004613"/>
    </source>
</evidence>
<dbReference type="EMBL" id="CP019633">
    <property type="protein sequence ID" value="AQQ09098.1"/>
    <property type="molecule type" value="Genomic_DNA"/>
</dbReference>
<dbReference type="Pfam" id="PF00561">
    <property type="entry name" value="Abhydrolase_1"/>
    <property type="match status" value="1"/>
</dbReference>
<evidence type="ECO:0000313" key="10">
    <source>
        <dbReference type="EMBL" id="AQQ09098.1"/>
    </source>
</evidence>
<protein>
    <submittedName>
        <fullName evidence="10">Haloalkane dehalogenase</fullName>
        <ecNumber evidence="10">3.8.1.5</ecNumber>
    </submittedName>
</protein>
<evidence type="ECO:0000256" key="4">
    <source>
        <dbReference type="ARBA" id="ARBA00022729"/>
    </source>
</evidence>
<reference evidence="11" key="1">
    <citation type="submission" date="2017-02" db="EMBL/GenBank/DDBJ databases">
        <title>Comparative genomics and description of representatives of a novel lineage of planctomycetes thriving in anoxic sediments.</title>
        <authorList>
            <person name="Spring S."/>
            <person name="Bunk B."/>
            <person name="Sproer C."/>
            <person name="Klenk H.-P."/>
        </authorList>
    </citation>
    <scope>NUCLEOTIDE SEQUENCE [LARGE SCALE GENOMIC DNA]</scope>
    <source>
        <strain evidence="11">L21-RPul-D3</strain>
    </source>
</reference>
<dbReference type="GO" id="GO:0030600">
    <property type="term" value="F:feruloyl esterase activity"/>
    <property type="evidence" value="ECO:0007669"/>
    <property type="project" value="InterPro"/>
</dbReference>
<keyword evidence="7" id="KW-0624">Polysaccharide degradation</keyword>
<dbReference type="InterPro" id="IPR029058">
    <property type="entry name" value="AB_hydrolase_fold"/>
</dbReference>
<dbReference type="InterPro" id="IPR036439">
    <property type="entry name" value="Dockerin_dom_sf"/>
</dbReference>
<evidence type="ECO:0000256" key="5">
    <source>
        <dbReference type="ARBA" id="ARBA00022801"/>
    </source>
</evidence>
<evidence type="ECO:0000313" key="11">
    <source>
        <dbReference type="Proteomes" id="UP000188273"/>
    </source>
</evidence>
<keyword evidence="6" id="KW-0119">Carbohydrate metabolism</keyword>
<dbReference type="PROSITE" id="PS00018">
    <property type="entry name" value="EF_HAND_1"/>
    <property type="match status" value="1"/>
</dbReference>
<dbReference type="GO" id="GO:0045493">
    <property type="term" value="P:xylan catabolic process"/>
    <property type="evidence" value="ECO:0007669"/>
    <property type="project" value="UniProtKB-KW"/>
</dbReference>
<evidence type="ECO:0000256" key="3">
    <source>
        <dbReference type="ARBA" id="ARBA00022651"/>
    </source>
</evidence>
<dbReference type="Gene3D" id="1.10.1330.10">
    <property type="entry name" value="Dockerin domain"/>
    <property type="match status" value="1"/>
</dbReference>
<dbReference type="KEGG" id="pbu:L21SP3_00896"/>
<feature type="transmembrane region" description="Helical" evidence="8">
    <location>
        <begin position="9"/>
        <end position="33"/>
    </location>
</feature>
<keyword evidence="8" id="KW-1133">Transmembrane helix</keyword>
<dbReference type="PRINTS" id="PR00412">
    <property type="entry name" value="EPOXHYDRLASE"/>
</dbReference>
<dbReference type="InterPro" id="IPR000801">
    <property type="entry name" value="Esterase-like"/>
</dbReference>
<organism evidence="10 11">
    <name type="scientific">Sedimentisphaera cyanobacteriorum</name>
    <dbReference type="NCBI Taxonomy" id="1940790"/>
    <lineage>
        <taxon>Bacteria</taxon>
        <taxon>Pseudomonadati</taxon>
        <taxon>Planctomycetota</taxon>
        <taxon>Phycisphaerae</taxon>
        <taxon>Sedimentisphaerales</taxon>
        <taxon>Sedimentisphaeraceae</taxon>
        <taxon>Sedimentisphaera</taxon>
    </lineage>
</organism>
<sequence length="844" mass="94179">MKLIDLRHCIFFIFIWLYFGLCIDISVGGYAALETPDISKDGKINLIDLSIMAEKWLSQDCFEPDWCQGTDINHSGDVSFADIEFLATYWAGNDYTKAVMVGNTQRRYWVHLPPEYDSNQPTAVVVAFHGGGGNPQSMMTLSGLNEKSDEEGFIVVYPYGSGIDPNQSLSFNGGNCCSYAMQNNINDIAFVDALLDDLSETVNVDPNRIYATGFSNGSIMTYLAASELSERFAAVAPVGGPMGTETCNPSRPVPIIHFHGTSDQFAPFNGGYGTNPVGGPGVTDFYSVDHSIQNWVRTNGCDPDPDAVPMPNIEDDGTFVVRKTYSSGLQGSEVLLYVIMGGGHTWPGREPTVNFLGKSTKDISANDLMWEFFQKHPKKPSAGMPYLRTPESRFDSLPGYDFTSNYFMVDDYEGGQLRMHYIDEGPKAAPTILMLHGNPTWTYQFREIIPILNEAGYRTILVDYIGMGRSDKPTVFGDYTYDRHVGWVKQMFDHLDSTLNLGQVVIFGHDYGTPIGIRLMAEHYPNRFDAFIDANASLPEGDNISPTHLNWRQFVRENPDVPVGHIISSQVNPPLSPEEIAAYDAPYPNVTYKTAIRSFPEMVPETPEEPEAAANIAAWTFMESFTRPFMTIFGSYDLVGGPNARREFIKRVPGAYGQPHPQLDVTHYAPEDKPEAVAEEVIQFLDDVYQPTAFTKLHYSEFEEDFDGFADGGANCFYDPIKKAVKLTGNSGIESSTWQVNSMDLTDKNAVKIAFRYLPFDINDTEEFIVEFWNGSNWIDVLNHTAGVDFQNGAQDYGFVRIENHEQTFTSDSRIRIRCCSRNASAGIYLLDIGIYARDSVANQ</sequence>
<dbReference type="InterPro" id="IPR000073">
    <property type="entry name" value="AB_hydrolase_1"/>
</dbReference>
<keyword evidence="3" id="KW-0858">Xylan degradation</keyword>
<gene>
    <name evidence="10" type="primary">dhmA_1</name>
    <name evidence="10" type="ORF">L21SP3_00896</name>
</gene>
<dbReference type="STRING" id="1940790.L21SP3_00896"/>
<dbReference type="InterPro" id="IPR000639">
    <property type="entry name" value="Epox_hydrolase-like"/>
</dbReference>
<keyword evidence="8" id="KW-0812">Transmembrane</keyword>
<name>A0A1Q2HNQ1_9BACT</name>
<keyword evidence="11" id="KW-1185">Reference proteome</keyword>
<dbReference type="InterPro" id="IPR043595">
    <property type="entry name" value="FaeB/C/D"/>
</dbReference>